<feature type="transmembrane region" description="Helical" evidence="5">
    <location>
        <begin position="93"/>
        <end position="115"/>
    </location>
</feature>
<evidence type="ECO:0000256" key="2">
    <source>
        <dbReference type="ARBA" id="ARBA00022692"/>
    </source>
</evidence>
<sequence>MLVLSYAGFALLATLANLASQRAVLALWPGGLLAALALGTLVGLVVKYWLDRTWIFAGASKARASEAGTFGLYAATGVITTLIFWGFESAAWLIWHSHLAREAGAITGLAIGYLVKYRLDRRYVFAPARPA</sequence>
<proteinExistence type="predicted"/>
<protein>
    <submittedName>
        <fullName evidence="7">GtrA family protein</fullName>
    </submittedName>
</protein>
<evidence type="ECO:0000259" key="6">
    <source>
        <dbReference type="Pfam" id="PF04138"/>
    </source>
</evidence>
<dbReference type="Pfam" id="PF04138">
    <property type="entry name" value="GtrA_DPMS_TM"/>
    <property type="match status" value="1"/>
</dbReference>
<dbReference type="GO" id="GO:0016020">
    <property type="term" value="C:membrane"/>
    <property type="evidence" value="ECO:0007669"/>
    <property type="project" value="UniProtKB-SubCell"/>
</dbReference>
<dbReference type="InterPro" id="IPR007267">
    <property type="entry name" value="GtrA_DPMS_TM"/>
</dbReference>
<gene>
    <name evidence="7" type="ORF">FG486_06225</name>
</gene>
<keyword evidence="3 5" id="KW-1133">Transmembrane helix</keyword>
<dbReference type="EMBL" id="VDES01000002">
    <property type="protein sequence ID" value="MBA1373929.1"/>
    <property type="molecule type" value="Genomic_DNA"/>
</dbReference>
<comment type="caution">
    <text evidence="7">The sequence shown here is derived from an EMBL/GenBank/DDBJ whole genome shotgun (WGS) entry which is preliminary data.</text>
</comment>
<evidence type="ECO:0000256" key="5">
    <source>
        <dbReference type="SAM" id="Phobius"/>
    </source>
</evidence>
<feature type="domain" description="GtrA/DPMS transmembrane" evidence="6">
    <location>
        <begin position="6"/>
        <end position="125"/>
    </location>
</feature>
<feature type="transmembrane region" description="Helical" evidence="5">
    <location>
        <begin position="70"/>
        <end position="87"/>
    </location>
</feature>
<comment type="subcellular location">
    <subcellularLocation>
        <location evidence="1">Membrane</location>
        <topology evidence="1">Multi-pass membrane protein</topology>
    </subcellularLocation>
</comment>
<organism evidence="7 8">
    <name type="scientific">Sphingomonas ursincola</name>
    <dbReference type="NCBI Taxonomy" id="56361"/>
    <lineage>
        <taxon>Bacteria</taxon>
        <taxon>Pseudomonadati</taxon>
        <taxon>Pseudomonadota</taxon>
        <taxon>Alphaproteobacteria</taxon>
        <taxon>Sphingomonadales</taxon>
        <taxon>Sphingomonadaceae</taxon>
        <taxon>Sphingomonas</taxon>
    </lineage>
</organism>
<dbReference type="GO" id="GO:0000271">
    <property type="term" value="P:polysaccharide biosynthetic process"/>
    <property type="evidence" value="ECO:0007669"/>
    <property type="project" value="InterPro"/>
</dbReference>
<name>A0A7V8U8D7_9SPHN</name>
<evidence type="ECO:0000256" key="4">
    <source>
        <dbReference type="ARBA" id="ARBA00023136"/>
    </source>
</evidence>
<dbReference type="Proteomes" id="UP000589292">
    <property type="component" value="Unassembled WGS sequence"/>
</dbReference>
<keyword evidence="4 5" id="KW-0472">Membrane</keyword>
<accession>A0A7V8U8D7</accession>
<dbReference type="NCBIfam" id="NF037976">
    <property type="entry name" value="gtrA_1"/>
    <property type="match status" value="1"/>
</dbReference>
<evidence type="ECO:0000256" key="3">
    <source>
        <dbReference type="ARBA" id="ARBA00022989"/>
    </source>
</evidence>
<keyword evidence="2 5" id="KW-0812">Transmembrane</keyword>
<dbReference type="AlphaFoldDB" id="A0A7V8U8D7"/>
<evidence type="ECO:0000313" key="7">
    <source>
        <dbReference type="EMBL" id="MBA1373929.1"/>
    </source>
</evidence>
<evidence type="ECO:0000313" key="8">
    <source>
        <dbReference type="Proteomes" id="UP000589292"/>
    </source>
</evidence>
<feature type="transmembrane region" description="Helical" evidence="5">
    <location>
        <begin position="28"/>
        <end position="50"/>
    </location>
</feature>
<evidence type="ECO:0000256" key="1">
    <source>
        <dbReference type="ARBA" id="ARBA00004141"/>
    </source>
</evidence>
<keyword evidence="8" id="KW-1185">Reference proteome</keyword>
<reference evidence="7 8" key="1">
    <citation type="journal article" date="1994" name="Int. J. Syst. Bacteriol.">
        <title>Phylogenetic positions of novel aerobic, bacteriochlorophyll a-containing bacteria and description of Roseococcus thiosulfatophilus gen. nov., sp. nov., Erythromicrobium ramosum gen. nov., sp. nov., and Erythrobacter litoralis sp. nov.</title>
        <authorList>
            <person name="Yurkov V."/>
            <person name="Stackebrandt E."/>
            <person name="Holmes A."/>
            <person name="Fuerst J.A."/>
            <person name="Hugenholtz P."/>
            <person name="Golecki J."/>
            <person name="Gad'on N."/>
            <person name="Gorlenko V.M."/>
            <person name="Kompantseva E.I."/>
            <person name="Drews G."/>
        </authorList>
    </citation>
    <scope>NUCLEOTIDE SEQUENCE [LARGE SCALE GENOMIC DNA]</scope>
    <source>
        <strain evidence="7 8">KR-99</strain>
    </source>
</reference>